<protein>
    <recommendedName>
        <fullName evidence="5">Translation elongation factor EFTu/EF1A C-terminal domain-containing protein</fullName>
    </recommendedName>
</protein>
<reference evidence="4" key="1">
    <citation type="submission" date="2024-06" db="EMBL/GenBank/DDBJ databases">
        <title>Draft Genome Sequence of Deinococcus sonorensis Type Strain KR-87, a Biofilm Producing Representative of the Genus Deinococcus.</title>
        <authorList>
            <person name="Boren L.S."/>
            <person name="Grosso R.A."/>
            <person name="Hugenberg-Cox A.N."/>
            <person name="Hill J.T.E."/>
            <person name="Albert C.M."/>
            <person name="Tuohy J.M."/>
        </authorList>
    </citation>
    <scope>NUCLEOTIDE SEQUENCE</scope>
    <source>
        <strain evidence="4">KR-87</strain>
        <plasmid evidence="4">pDson01</plasmid>
    </source>
</reference>
<keyword evidence="1" id="KW-0547">Nucleotide-binding</keyword>
<evidence type="ECO:0000313" key="4">
    <source>
        <dbReference type="EMBL" id="XBV83839.1"/>
    </source>
</evidence>
<dbReference type="InterPro" id="IPR009001">
    <property type="entry name" value="Transl_elong_EF1A/Init_IF2_C"/>
</dbReference>
<sequence>MQENRGKEQPDVAAEISYLSPDRGRKSGIQSGAWSHLHYQNETWHVWQHFKDTAWVWPGETHTVYLSFQYPLLQVGRLDVGTTFVLVEGARVVAYGKVTQLLHLAENTEQQRTSPFQEVQE</sequence>
<dbReference type="Gene3D" id="2.40.30.10">
    <property type="entry name" value="Translation factors"/>
    <property type="match status" value="1"/>
</dbReference>
<evidence type="ECO:0000256" key="2">
    <source>
        <dbReference type="ARBA" id="ARBA00023134"/>
    </source>
</evidence>
<organism evidence="4">
    <name type="scientific">Deinococcus sonorensis KR-87</name>
    <dbReference type="NCBI Taxonomy" id="694439"/>
    <lineage>
        <taxon>Bacteria</taxon>
        <taxon>Thermotogati</taxon>
        <taxon>Deinococcota</taxon>
        <taxon>Deinococci</taxon>
        <taxon>Deinococcales</taxon>
        <taxon>Deinococcaceae</taxon>
        <taxon>Deinococcus</taxon>
    </lineage>
</organism>
<name>A0AAU7U5W2_9DEIO</name>
<accession>A0AAU7U5W2</accession>
<dbReference type="AlphaFoldDB" id="A0AAU7U5W2"/>
<evidence type="ECO:0000256" key="1">
    <source>
        <dbReference type="ARBA" id="ARBA00022741"/>
    </source>
</evidence>
<feature type="region of interest" description="Disordered" evidence="3">
    <location>
        <begin position="1"/>
        <end position="28"/>
    </location>
</feature>
<dbReference type="EMBL" id="CP158297">
    <property type="protein sequence ID" value="XBV83839.1"/>
    <property type="molecule type" value="Genomic_DNA"/>
</dbReference>
<dbReference type="KEGG" id="dsc:ABOD76_01955"/>
<dbReference type="GO" id="GO:0005525">
    <property type="term" value="F:GTP binding"/>
    <property type="evidence" value="ECO:0007669"/>
    <property type="project" value="UniProtKB-KW"/>
</dbReference>
<geneLocation type="plasmid" evidence="4">
    <name>pDson01</name>
</geneLocation>
<proteinExistence type="predicted"/>
<keyword evidence="4" id="KW-0614">Plasmid</keyword>
<gene>
    <name evidence="4" type="ORF">ABOD76_01955</name>
</gene>
<evidence type="ECO:0000256" key="3">
    <source>
        <dbReference type="SAM" id="MobiDB-lite"/>
    </source>
</evidence>
<keyword evidence="2" id="KW-0342">GTP-binding</keyword>
<evidence type="ECO:0008006" key="5">
    <source>
        <dbReference type="Google" id="ProtNLM"/>
    </source>
</evidence>
<dbReference type="RefSeq" id="WP_350241622.1">
    <property type="nucleotide sequence ID" value="NZ_CP158297.1"/>
</dbReference>
<dbReference type="SUPFAM" id="SSF50465">
    <property type="entry name" value="EF-Tu/eEF-1alpha/eIF2-gamma C-terminal domain"/>
    <property type="match status" value="1"/>
</dbReference>
<feature type="compositionally biased region" description="Basic and acidic residues" evidence="3">
    <location>
        <begin position="1"/>
        <end position="10"/>
    </location>
</feature>